<evidence type="ECO:0000313" key="1">
    <source>
        <dbReference type="EMBL" id="KAF2471447.1"/>
    </source>
</evidence>
<comment type="caution">
    <text evidence="1">The sequence shown here is derived from an EMBL/GenBank/DDBJ whole genome shotgun (WGS) entry which is preliminary data.</text>
</comment>
<dbReference type="EMBL" id="MU003505">
    <property type="protein sequence ID" value="KAF2471447.1"/>
    <property type="molecule type" value="Genomic_DNA"/>
</dbReference>
<sequence>MSFVESLFHYVPTTAQSLRNTPKQTWISAMIAIICFSTFGYLLWNFPRSTSLKPTWQDHDSSTRTSTPTSPKKPAPPRTPDNRTSIKVAARDPTQLTDKLRLLPGTPPGFRTGRLSTPGYQTPVPTAFLKRDFSSMARLAPEGYKTLQQYGMLDENGTPTKKMVEKYRGDGQVGALGDVGVGVNGHADFFGGAGVGGVANSNVFVEWKVKKMVEEEEAKEMGVADAVMESYLAGKIEAQEEGLYCATWS</sequence>
<reference evidence="1" key="1">
    <citation type="journal article" date="2020" name="Stud. Mycol.">
        <title>101 Dothideomycetes genomes: a test case for predicting lifestyles and emergence of pathogens.</title>
        <authorList>
            <person name="Haridas S."/>
            <person name="Albert R."/>
            <person name="Binder M."/>
            <person name="Bloem J."/>
            <person name="Labutti K."/>
            <person name="Salamov A."/>
            <person name="Andreopoulos B."/>
            <person name="Baker S."/>
            <person name="Barry K."/>
            <person name="Bills G."/>
            <person name="Bluhm B."/>
            <person name="Cannon C."/>
            <person name="Castanera R."/>
            <person name="Culley D."/>
            <person name="Daum C."/>
            <person name="Ezra D."/>
            <person name="Gonzalez J."/>
            <person name="Henrissat B."/>
            <person name="Kuo A."/>
            <person name="Liang C."/>
            <person name="Lipzen A."/>
            <person name="Lutzoni F."/>
            <person name="Magnuson J."/>
            <person name="Mondo S."/>
            <person name="Nolan M."/>
            <person name="Ohm R."/>
            <person name="Pangilinan J."/>
            <person name="Park H.-J."/>
            <person name="Ramirez L."/>
            <person name="Alfaro M."/>
            <person name="Sun H."/>
            <person name="Tritt A."/>
            <person name="Yoshinaga Y."/>
            <person name="Zwiers L.-H."/>
            <person name="Turgeon B."/>
            <person name="Goodwin S."/>
            <person name="Spatafora J."/>
            <person name="Crous P."/>
            <person name="Grigoriev I."/>
        </authorList>
    </citation>
    <scope>NUCLEOTIDE SEQUENCE</scope>
    <source>
        <strain evidence="1">ATCC 200398</strain>
    </source>
</reference>
<protein>
    <submittedName>
        <fullName evidence="1">Uncharacterized protein</fullName>
    </submittedName>
</protein>
<organism evidence="1 2">
    <name type="scientific">Lindgomyces ingoldianus</name>
    <dbReference type="NCBI Taxonomy" id="673940"/>
    <lineage>
        <taxon>Eukaryota</taxon>
        <taxon>Fungi</taxon>
        <taxon>Dikarya</taxon>
        <taxon>Ascomycota</taxon>
        <taxon>Pezizomycotina</taxon>
        <taxon>Dothideomycetes</taxon>
        <taxon>Pleosporomycetidae</taxon>
        <taxon>Pleosporales</taxon>
        <taxon>Lindgomycetaceae</taxon>
        <taxon>Lindgomyces</taxon>
    </lineage>
</organism>
<proteinExistence type="predicted"/>
<accession>A0ACB6QYV5</accession>
<dbReference type="Proteomes" id="UP000799755">
    <property type="component" value="Unassembled WGS sequence"/>
</dbReference>
<gene>
    <name evidence="1" type="ORF">BDR25DRAFT_314016</name>
</gene>
<name>A0ACB6QYV5_9PLEO</name>
<evidence type="ECO:0000313" key="2">
    <source>
        <dbReference type="Proteomes" id="UP000799755"/>
    </source>
</evidence>
<keyword evidence="2" id="KW-1185">Reference proteome</keyword>